<dbReference type="PANTHER" id="PTHR21624:SF1">
    <property type="entry name" value="ALKYLGLYCEROL MONOOXYGENASE"/>
    <property type="match status" value="1"/>
</dbReference>
<comment type="subcellular location">
    <subcellularLocation>
        <location evidence="1">Endomembrane system</location>
        <topology evidence="1">Multi-pass membrane protein</topology>
    </subcellularLocation>
</comment>
<protein>
    <recommendedName>
        <fullName evidence="9">Fatty acid hydroxylase domain-containing protein</fullName>
    </recommendedName>
</protein>
<dbReference type="GO" id="GO:0005506">
    <property type="term" value="F:iron ion binding"/>
    <property type="evidence" value="ECO:0007669"/>
    <property type="project" value="InterPro"/>
</dbReference>
<gene>
    <name evidence="10" type="ORF">FLM9_763</name>
</gene>
<sequence>MLGWKVIADAFTNFITLAAYITISFVALAVLYLGVYYTVYQYFSLTQIPVTLWSIAFCVVLADLAYYFEHRFLDRVGIAWVTHTVHYSSPYFNISVAYHFGSLDGFFPVFFHIPLVFVGLDPIVVFFSEAVVQLYQTILHTEVIKTLPKPVEAVVNNPFTPPRPPREQPAVHRQELRRNFYSVGLDVRHVCQGARARDLRHHGTTGHGQPVHCLLPRIDRAVPEDGSREGLARQTRSPGGATWAEERKRISGA</sequence>
<evidence type="ECO:0000256" key="1">
    <source>
        <dbReference type="ARBA" id="ARBA00004127"/>
    </source>
</evidence>
<dbReference type="GO" id="GO:0012505">
    <property type="term" value="C:endomembrane system"/>
    <property type="evidence" value="ECO:0007669"/>
    <property type="project" value="UniProtKB-SubCell"/>
</dbReference>
<evidence type="ECO:0000256" key="2">
    <source>
        <dbReference type="ARBA" id="ARBA00022692"/>
    </source>
</evidence>
<organism evidence="10 11">
    <name type="scientific">Candidatus Synechococcus spongiarum</name>
    <dbReference type="NCBI Taxonomy" id="431041"/>
    <lineage>
        <taxon>Bacteria</taxon>
        <taxon>Bacillati</taxon>
        <taxon>Cyanobacteriota</taxon>
        <taxon>Cyanophyceae</taxon>
        <taxon>Synechococcales</taxon>
        <taxon>Synechococcaceae</taxon>
        <taxon>Synechococcus</taxon>
    </lineage>
</organism>
<keyword evidence="11" id="KW-1185">Reference proteome</keyword>
<dbReference type="PANTHER" id="PTHR21624">
    <property type="entry name" value="STEROL DESATURASE-RELATED PROTEIN"/>
    <property type="match status" value="1"/>
</dbReference>
<reference evidence="11" key="1">
    <citation type="submission" date="2016-02" db="EMBL/GenBank/DDBJ databases">
        <authorList>
            <person name="liu f."/>
        </authorList>
    </citation>
    <scope>NUCLEOTIDE SEQUENCE [LARGE SCALE GENOMIC DNA]</scope>
</reference>
<accession>A0A171DGH3</accession>
<dbReference type="InterPro" id="IPR006694">
    <property type="entry name" value="Fatty_acid_hydroxylase"/>
</dbReference>
<dbReference type="GO" id="GO:0006643">
    <property type="term" value="P:membrane lipid metabolic process"/>
    <property type="evidence" value="ECO:0007669"/>
    <property type="project" value="TreeGrafter"/>
</dbReference>
<keyword evidence="2 8" id="KW-0812">Transmembrane</keyword>
<evidence type="ECO:0000256" key="3">
    <source>
        <dbReference type="ARBA" id="ARBA00022989"/>
    </source>
</evidence>
<dbReference type="GO" id="GO:0050479">
    <property type="term" value="F:glyceryl-ether monooxygenase activity"/>
    <property type="evidence" value="ECO:0007669"/>
    <property type="project" value="TreeGrafter"/>
</dbReference>
<keyword evidence="6 8" id="KW-0472">Membrane</keyword>
<dbReference type="InterPro" id="IPR051689">
    <property type="entry name" value="Sterol_desaturase/TMEM195"/>
</dbReference>
<evidence type="ECO:0000256" key="6">
    <source>
        <dbReference type="ARBA" id="ARBA00023136"/>
    </source>
</evidence>
<keyword evidence="4" id="KW-0560">Oxidoreductase</keyword>
<proteinExistence type="predicted"/>
<evidence type="ECO:0000256" key="7">
    <source>
        <dbReference type="SAM" id="MobiDB-lite"/>
    </source>
</evidence>
<evidence type="ECO:0000256" key="4">
    <source>
        <dbReference type="ARBA" id="ARBA00023002"/>
    </source>
</evidence>
<evidence type="ECO:0000256" key="5">
    <source>
        <dbReference type="ARBA" id="ARBA00023098"/>
    </source>
</evidence>
<dbReference type="GO" id="GO:0008610">
    <property type="term" value="P:lipid biosynthetic process"/>
    <property type="evidence" value="ECO:0007669"/>
    <property type="project" value="InterPro"/>
</dbReference>
<evidence type="ECO:0000259" key="9">
    <source>
        <dbReference type="Pfam" id="PF04116"/>
    </source>
</evidence>
<evidence type="ECO:0000313" key="10">
    <source>
        <dbReference type="EMBL" id="SAY38795.1"/>
    </source>
</evidence>
<dbReference type="EMBL" id="FITM01000088">
    <property type="protein sequence ID" value="SAY38795.1"/>
    <property type="molecule type" value="Genomic_DNA"/>
</dbReference>
<feature type="region of interest" description="Disordered" evidence="7">
    <location>
        <begin position="224"/>
        <end position="253"/>
    </location>
</feature>
<dbReference type="GO" id="GO:0016020">
    <property type="term" value="C:membrane"/>
    <property type="evidence" value="ECO:0007669"/>
    <property type="project" value="GOC"/>
</dbReference>
<feature type="compositionally biased region" description="Basic and acidic residues" evidence="7">
    <location>
        <begin position="244"/>
        <end position="253"/>
    </location>
</feature>
<evidence type="ECO:0000256" key="8">
    <source>
        <dbReference type="SAM" id="Phobius"/>
    </source>
</evidence>
<feature type="transmembrane region" description="Helical" evidence="8">
    <location>
        <begin position="12"/>
        <end position="38"/>
    </location>
</feature>
<feature type="transmembrane region" description="Helical" evidence="8">
    <location>
        <begin position="50"/>
        <end position="68"/>
    </location>
</feature>
<feature type="domain" description="Fatty acid hydroxylase" evidence="9">
    <location>
        <begin position="56"/>
        <end position="153"/>
    </location>
</feature>
<dbReference type="AlphaFoldDB" id="A0A171DGH3"/>
<name>A0A171DGH3_9SYNE</name>
<keyword evidence="5" id="KW-0443">Lipid metabolism</keyword>
<evidence type="ECO:0000313" key="11">
    <source>
        <dbReference type="Proteomes" id="UP000182631"/>
    </source>
</evidence>
<dbReference type="Pfam" id="PF04116">
    <property type="entry name" value="FA_hydroxylase"/>
    <property type="match status" value="1"/>
</dbReference>
<dbReference type="OrthoDB" id="9770329at2"/>
<keyword evidence="3 8" id="KW-1133">Transmembrane helix</keyword>
<dbReference type="Proteomes" id="UP000182631">
    <property type="component" value="Unassembled WGS sequence"/>
</dbReference>